<dbReference type="Pfam" id="PF00293">
    <property type="entry name" value="NUDIX"/>
    <property type="match status" value="1"/>
</dbReference>
<evidence type="ECO:0000313" key="2">
    <source>
        <dbReference type="EMBL" id="CAH0369855.1"/>
    </source>
</evidence>
<sequence length="167" mass="18829">MAQRGFIFAVHPTHGILLLRAYKKKKGVHHQLPGGRVDADELELDDAHRRAAVRELREETGIDVPMTRLKVATDREGEIVRRKNREYFFLELRDADGAGPDRDHDNAENPFTLALSGEHTGFTFERDLANAEDMIRLHSGGENAVALRTLRYDHGDARELLATAHGQ</sequence>
<dbReference type="SUPFAM" id="SSF55811">
    <property type="entry name" value="Nudix"/>
    <property type="match status" value="1"/>
</dbReference>
<name>A0A8J2WIF5_9STRA</name>
<dbReference type="InterPro" id="IPR000086">
    <property type="entry name" value="NUDIX_hydrolase_dom"/>
</dbReference>
<reference evidence="2" key="1">
    <citation type="submission" date="2021-11" db="EMBL/GenBank/DDBJ databases">
        <authorList>
            <consortium name="Genoscope - CEA"/>
            <person name="William W."/>
        </authorList>
    </citation>
    <scope>NUCLEOTIDE SEQUENCE</scope>
</reference>
<proteinExistence type="predicted"/>
<dbReference type="AlphaFoldDB" id="A0A8J2WIF5"/>
<accession>A0A8J2WIF5</accession>
<comment type="caution">
    <text evidence="2">The sequence shown here is derived from an EMBL/GenBank/DDBJ whole genome shotgun (WGS) entry which is preliminary data.</text>
</comment>
<evidence type="ECO:0000313" key="3">
    <source>
        <dbReference type="Proteomes" id="UP000789595"/>
    </source>
</evidence>
<dbReference type="CDD" id="cd02883">
    <property type="entry name" value="NUDIX_Hydrolase"/>
    <property type="match status" value="1"/>
</dbReference>
<dbReference type="PROSITE" id="PS51462">
    <property type="entry name" value="NUDIX"/>
    <property type="match status" value="1"/>
</dbReference>
<feature type="domain" description="Nudix hydrolase" evidence="1">
    <location>
        <begin position="1"/>
        <end position="151"/>
    </location>
</feature>
<protein>
    <recommendedName>
        <fullName evidence="1">Nudix hydrolase domain-containing protein</fullName>
    </recommendedName>
</protein>
<dbReference type="EMBL" id="CAKKNE010000002">
    <property type="protein sequence ID" value="CAH0369855.1"/>
    <property type="molecule type" value="Genomic_DNA"/>
</dbReference>
<gene>
    <name evidence="2" type="ORF">PECAL_2P29980</name>
</gene>
<dbReference type="Gene3D" id="3.90.79.10">
    <property type="entry name" value="Nucleoside Triphosphate Pyrophosphohydrolase"/>
    <property type="match status" value="1"/>
</dbReference>
<dbReference type="InterPro" id="IPR015797">
    <property type="entry name" value="NUDIX_hydrolase-like_dom_sf"/>
</dbReference>
<organism evidence="2 3">
    <name type="scientific">Pelagomonas calceolata</name>
    <dbReference type="NCBI Taxonomy" id="35677"/>
    <lineage>
        <taxon>Eukaryota</taxon>
        <taxon>Sar</taxon>
        <taxon>Stramenopiles</taxon>
        <taxon>Ochrophyta</taxon>
        <taxon>Pelagophyceae</taxon>
        <taxon>Pelagomonadales</taxon>
        <taxon>Pelagomonadaceae</taxon>
        <taxon>Pelagomonas</taxon>
    </lineage>
</organism>
<keyword evidence="3" id="KW-1185">Reference proteome</keyword>
<dbReference type="Proteomes" id="UP000789595">
    <property type="component" value="Unassembled WGS sequence"/>
</dbReference>
<evidence type="ECO:0000259" key="1">
    <source>
        <dbReference type="PROSITE" id="PS51462"/>
    </source>
</evidence>
<dbReference type="OrthoDB" id="47002at2759"/>